<dbReference type="AlphaFoldDB" id="A0AA37WUH1"/>
<name>A0AA37WUH1_9HYPH</name>
<proteinExistence type="predicted"/>
<comment type="caution">
    <text evidence="1">The sequence shown here is derived from an EMBL/GenBank/DDBJ whole genome shotgun (WGS) entry which is preliminary data.</text>
</comment>
<dbReference type="EMBL" id="BSPL01000020">
    <property type="protein sequence ID" value="GLS72327.1"/>
    <property type="molecule type" value="Genomic_DNA"/>
</dbReference>
<sequence length="229" mass="26039">MKRSNMSMYVLTCSFCMRGNVLSQWRAYARQDGIAIGFQKDLIEELASNQGFTSGMVYYYWAQSQQDLPVERRFPAWLRKRVGLLLQRLAELERSAAAFDQAMDAGDETVPFASLQQKGALIKTWCAETAAFIKHPAFEEEQEWRCMKVIDETILIGETQLEHRASGSRIVPYVRLDLRSQTVRDCAVRQLVIGPNADGPATMHSAGFLTHRYDLPNVSISMPFQPLRP</sequence>
<keyword evidence="2" id="KW-1185">Reference proteome</keyword>
<gene>
    <name evidence="1" type="ORF">GCM10007890_43400</name>
</gene>
<accession>A0AA37WUH1</accession>
<dbReference type="Pfam" id="PF11185">
    <property type="entry name" value="DUF2971"/>
    <property type="match status" value="1"/>
</dbReference>
<protein>
    <submittedName>
        <fullName evidence="1">Uncharacterized protein</fullName>
    </submittedName>
</protein>
<evidence type="ECO:0000313" key="2">
    <source>
        <dbReference type="Proteomes" id="UP001157440"/>
    </source>
</evidence>
<evidence type="ECO:0000313" key="1">
    <source>
        <dbReference type="EMBL" id="GLS72327.1"/>
    </source>
</evidence>
<dbReference type="InterPro" id="IPR021352">
    <property type="entry name" value="DUF2971"/>
</dbReference>
<organism evidence="1 2">
    <name type="scientific">Methylobacterium tardum</name>
    <dbReference type="NCBI Taxonomy" id="374432"/>
    <lineage>
        <taxon>Bacteria</taxon>
        <taxon>Pseudomonadati</taxon>
        <taxon>Pseudomonadota</taxon>
        <taxon>Alphaproteobacteria</taxon>
        <taxon>Hyphomicrobiales</taxon>
        <taxon>Methylobacteriaceae</taxon>
        <taxon>Methylobacterium</taxon>
    </lineage>
</organism>
<reference evidence="2" key="1">
    <citation type="journal article" date="2019" name="Int. J. Syst. Evol. Microbiol.">
        <title>The Global Catalogue of Microorganisms (GCM) 10K type strain sequencing project: providing services to taxonomists for standard genome sequencing and annotation.</title>
        <authorList>
            <consortium name="The Broad Institute Genomics Platform"/>
            <consortium name="The Broad Institute Genome Sequencing Center for Infectious Disease"/>
            <person name="Wu L."/>
            <person name="Ma J."/>
        </authorList>
    </citation>
    <scope>NUCLEOTIDE SEQUENCE [LARGE SCALE GENOMIC DNA]</scope>
    <source>
        <strain evidence="2">NBRC 103632</strain>
    </source>
</reference>
<dbReference type="Proteomes" id="UP001157440">
    <property type="component" value="Unassembled WGS sequence"/>
</dbReference>